<feature type="region of interest" description="Disordered" evidence="1">
    <location>
        <begin position="829"/>
        <end position="855"/>
    </location>
</feature>
<dbReference type="Pfam" id="PF00621">
    <property type="entry name" value="RhoGEF"/>
    <property type="match status" value="1"/>
</dbReference>
<dbReference type="AlphaFoldDB" id="A0A1X2IF49"/>
<dbReference type="InterPro" id="IPR035899">
    <property type="entry name" value="DBL_dom_sf"/>
</dbReference>
<dbReference type="PROSITE" id="PS50010">
    <property type="entry name" value="DH_2"/>
    <property type="match status" value="1"/>
</dbReference>
<dbReference type="PANTHER" id="PTHR45834:SF3">
    <property type="entry name" value="RHO GUANINE NUCLEOTIDE EXCHANGE FACTOR 3, ISOFORM L"/>
    <property type="match status" value="1"/>
</dbReference>
<feature type="compositionally biased region" description="Polar residues" evidence="1">
    <location>
        <begin position="697"/>
        <end position="709"/>
    </location>
</feature>
<dbReference type="PANTHER" id="PTHR45834">
    <property type="entry name" value="RHO GUANINE NUCLEOTIDE EXCHANGE FACTOR 9-RELATED"/>
    <property type="match status" value="1"/>
</dbReference>
<feature type="compositionally biased region" description="Low complexity" evidence="1">
    <location>
        <begin position="630"/>
        <end position="652"/>
    </location>
</feature>
<feature type="compositionally biased region" description="Basic and acidic residues" evidence="1">
    <location>
        <begin position="434"/>
        <end position="444"/>
    </location>
</feature>
<dbReference type="GO" id="GO:0005085">
    <property type="term" value="F:guanyl-nucleotide exchange factor activity"/>
    <property type="evidence" value="ECO:0007669"/>
    <property type="project" value="InterPro"/>
</dbReference>
<feature type="region of interest" description="Disordered" evidence="1">
    <location>
        <begin position="431"/>
        <end position="451"/>
    </location>
</feature>
<feature type="compositionally biased region" description="Low complexity" evidence="1">
    <location>
        <begin position="996"/>
        <end position="1006"/>
    </location>
</feature>
<feature type="region of interest" description="Disordered" evidence="1">
    <location>
        <begin position="996"/>
        <end position="1027"/>
    </location>
</feature>
<keyword evidence="4" id="KW-1185">Reference proteome</keyword>
<feature type="compositionally biased region" description="Polar residues" evidence="1">
    <location>
        <begin position="802"/>
        <end position="815"/>
    </location>
</feature>
<feature type="region of interest" description="Disordered" evidence="1">
    <location>
        <begin position="921"/>
        <end position="975"/>
    </location>
</feature>
<feature type="region of interest" description="Disordered" evidence="1">
    <location>
        <begin position="521"/>
        <end position="571"/>
    </location>
</feature>
<dbReference type="STRING" id="90262.A0A1X2IF49"/>
<evidence type="ECO:0000313" key="4">
    <source>
        <dbReference type="Proteomes" id="UP000193560"/>
    </source>
</evidence>
<dbReference type="SMART" id="SM00325">
    <property type="entry name" value="RhoGEF"/>
    <property type="match status" value="1"/>
</dbReference>
<dbReference type="OrthoDB" id="1716625at2759"/>
<name>A0A1X2IF49_9FUNG</name>
<proteinExistence type="predicted"/>
<dbReference type="GO" id="GO:0005829">
    <property type="term" value="C:cytosol"/>
    <property type="evidence" value="ECO:0007669"/>
    <property type="project" value="TreeGrafter"/>
</dbReference>
<feature type="compositionally biased region" description="Polar residues" evidence="1">
    <location>
        <begin position="959"/>
        <end position="975"/>
    </location>
</feature>
<gene>
    <name evidence="3" type="ORF">BCR42DRAFT_416897</name>
</gene>
<sequence length="1027" mass="116317">MNISLQFEPLDCSFYDWPSDTYAVQPINTATNTSTISSDKNDTDIVATSLRKQKQSLRCLHAIDELLHTERDYTNHLTHMVNVCFGQILQRQKWIQEKHKDTIARNANELLQFHQSLLAALEEACLDKDILTRCGHIATTFLDMGSSFTLYDTYCDRHDAAIALCNEYRSKPEWTVFIRDCATTPTFYSGPDILEQVTKPLHFEDYLIKPVQRVCRYQLLLKEILHYTPRGTAEHRRLDCALGMMQAVVAGIDRRKYHRDTTERTRLFIDRLDSSSTDGRLDKNSMYMLGNLIMAGAIDVTYSSLGHTTVSSSRSKYLGCFIFSTYLIMHWFPLRLVELEDLQDINDQRENAFVVRYKKHCFAFTATCQREKRLWLSKLSQAITTAKSQPRSADNFIVSSLHGSAKPTKLRTSRSVTNLLDFSRDSTSSSLSVSREKYADEEFTGHTSSNDISNFKRSKSLSLQLASYYNMPPSTPSSPSSPKLPPVPTNTKFPHQHHCRYTEHPHQQYAHSPTTKTVIKRHSVDFSPRSKKQEQIKSRIHSEMYIKPPDLSSNDPSSKCQRRSGSVDYMSSSSSQLSLNMIGKIKNNHQHALRIGSDHKLRDVCTQDYLSSRSWSTLLRESSNGQTHYTSNSNNGNNTNINTSGIENNNGITGSGGRRKSSLSNLRSSSSSFSMLMSPSRKVSDGGSSQSTSRSSNLIMINNGSSVDNTTSSGISSTASTIDETNVKYWKTQLHHPPSTPQPHQQDQRFSTSSVSSSTSSRQSAHLSSISKHDDHHYHQQSTPLSHHHQQQEDQKRRSSPLPYTQNSTTSSTVYSRDDSLDLQNYYHSRREDSVKEHGTKFSNIDAGGQKKKTTLRSSISTYSLHIQPMTTNVKYALRRLTPSQQNSSHLLDNKQKQQQQCDSYLCNSQPVTPHTQVMHHPIQIPSSSPSPPPPRRTNHMTKKPSRLFSWMKNEDHTPTSSSKLKNESTFSARPTVIQPRSSVTTAMIDNMTSRPTSSFSFSSTPVVHQNSHNKSAWSRKWMASRK</sequence>
<feature type="compositionally biased region" description="Basic and acidic residues" evidence="1">
    <location>
        <begin position="829"/>
        <end position="840"/>
    </location>
</feature>
<dbReference type="InterPro" id="IPR000219">
    <property type="entry name" value="DH_dom"/>
</dbReference>
<feature type="region of interest" description="Disordered" evidence="1">
    <location>
        <begin position="624"/>
        <end position="718"/>
    </location>
</feature>
<evidence type="ECO:0000259" key="2">
    <source>
        <dbReference type="PROSITE" id="PS50010"/>
    </source>
</evidence>
<dbReference type="SUPFAM" id="SSF50729">
    <property type="entry name" value="PH domain-like"/>
    <property type="match status" value="1"/>
</dbReference>
<dbReference type="InterPro" id="IPR053086">
    <property type="entry name" value="RhoGEF_domain"/>
</dbReference>
<reference evidence="3 4" key="1">
    <citation type="submission" date="2016-07" db="EMBL/GenBank/DDBJ databases">
        <title>Pervasive Adenine N6-methylation of Active Genes in Fungi.</title>
        <authorList>
            <consortium name="DOE Joint Genome Institute"/>
            <person name="Mondo S.J."/>
            <person name="Dannebaum R.O."/>
            <person name="Kuo R.C."/>
            <person name="Labutti K."/>
            <person name="Haridas S."/>
            <person name="Kuo A."/>
            <person name="Salamov A."/>
            <person name="Ahrendt S.R."/>
            <person name="Lipzen A."/>
            <person name="Sullivan W."/>
            <person name="Andreopoulos W.B."/>
            <person name="Clum A."/>
            <person name="Lindquist E."/>
            <person name="Daum C."/>
            <person name="Ramamoorthy G.K."/>
            <person name="Gryganskyi A."/>
            <person name="Culley D."/>
            <person name="Magnuson J.K."/>
            <person name="James T.Y."/>
            <person name="O'Malley M.A."/>
            <person name="Stajich J.E."/>
            <person name="Spatafora J.W."/>
            <person name="Visel A."/>
            <person name="Grigoriev I.V."/>
        </authorList>
    </citation>
    <scope>NUCLEOTIDE SEQUENCE [LARGE SCALE GENOMIC DNA]</scope>
    <source>
        <strain evidence="3 4">NRRL 1336</strain>
    </source>
</reference>
<dbReference type="EMBL" id="MCGE01000013">
    <property type="protein sequence ID" value="ORZ15340.1"/>
    <property type="molecule type" value="Genomic_DNA"/>
</dbReference>
<feature type="compositionally biased region" description="Basic residues" evidence="1">
    <location>
        <begin position="937"/>
        <end position="946"/>
    </location>
</feature>
<feature type="domain" description="DH" evidence="2">
    <location>
        <begin position="58"/>
        <end position="255"/>
    </location>
</feature>
<dbReference type="SUPFAM" id="SSF48065">
    <property type="entry name" value="DBL homology domain (DH-domain)"/>
    <property type="match status" value="1"/>
</dbReference>
<feature type="compositionally biased region" description="Basic and acidic residues" evidence="1">
    <location>
        <begin position="531"/>
        <end position="544"/>
    </location>
</feature>
<accession>A0A1X2IF49</accession>
<dbReference type="Proteomes" id="UP000193560">
    <property type="component" value="Unassembled WGS sequence"/>
</dbReference>
<organism evidence="3 4">
    <name type="scientific">Absidia repens</name>
    <dbReference type="NCBI Taxonomy" id="90262"/>
    <lineage>
        <taxon>Eukaryota</taxon>
        <taxon>Fungi</taxon>
        <taxon>Fungi incertae sedis</taxon>
        <taxon>Mucoromycota</taxon>
        <taxon>Mucoromycotina</taxon>
        <taxon>Mucoromycetes</taxon>
        <taxon>Mucorales</taxon>
        <taxon>Cunninghamellaceae</taxon>
        <taxon>Absidia</taxon>
    </lineage>
</organism>
<protein>
    <recommendedName>
        <fullName evidence="2">DH domain-containing protein</fullName>
    </recommendedName>
</protein>
<feature type="region of interest" description="Disordered" evidence="1">
    <location>
        <begin position="733"/>
        <end position="817"/>
    </location>
</feature>
<feature type="compositionally biased region" description="Low complexity" evidence="1">
    <location>
        <begin position="662"/>
        <end position="696"/>
    </location>
</feature>
<dbReference type="CDD" id="cd00160">
    <property type="entry name" value="RhoGEF"/>
    <property type="match status" value="1"/>
</dbReference>
<comment type="caution">
    <text evidence="3">The sequence shown here is derived from an EMBL/GenBank/DDBJ whole genome shotgun (WGS) entry which is preliminary data.</text>
</comment>
<feature type="compositionally biased region" description="Polar residues" evidence="1">
    <location>
        <begin position="1007"/>
        <end position="1017"/>
    </location>
</feature>
<feature type="region of interest" description="Disordered" evidence="1">
    <location>
        <begin position="469"/>
        <end position="495"/>
    </location>
</feature>
<evidence type="ECO:0000313" key="3">
    <source>
        <dbReference type="EMBL" id="ORZ15340.1"/>
    </source>
</evidence>
<feature type="compositionally biased region" description="Low complexity" evidence="1">
    <location>
        <begin position="751"/>
        <end position="769"/>
    </location>
</feature>
<dbReference type="Gene3D" id="1.20.900.10">
    <property type="entry name" value="Dbl homology (DH) domain"/>
    <property type="match status" value="1"/>
</dbReference>
<evidence type="ECO:0000256" key="1">
    <source>
        <dbReference type="SAM" id="MobiDB-lite"/>
    </source>
</evidence>